<accession>A0A7W5ZYN3</accession>
<reference evidence="2 3" key="1">
    <citation type="submission" date="2020-08" db="EMBL/GenBank/DDBJ databases">
        <title>Genomic Encyclopedia of Type Strains, Phase IV (KMG-IV): sequencing the most valuable type-strain genomes for metagenomic binning, comparative biology and taxonomic classification.</title>
        <authorList>
            <person name="Goeker M."/>
        </authorList>
    </citation>
    <scope>NUCLEOTIDE SEQUENCE [LARGE SCALE GENOMIC DNA]</scope>
    <source>
        <strain evidence="2 3">DSM 14552</strain>
    </source>
</reference>
<feature type="domain" description="ChsH2 C-terminal OB-fold" evidence="1">
    <location>
        <begin position="4"/>
        <end position="56"/>
    </location>
</feature>
<comment type="caution">
    <text evidence="2">The sequence shown here is derived from an EMBL/GenBank/DDBJ whole genome shotgun (WGS) entry which is preliminary data.</text>
</comment>
<dbReference type="Proteomes" id="UP000562395">
    <property type="component" value="Unassembled WGS sequence"/>
</dbReference>
<dbReference type="InterPro" id="IPR002878">
    <property type="entry name" value="ChsH2_C"/>
</dbReference>
<evidence type="ECO:0000259" key="1">
    <source>
        <dbReference type="Pfam" id="PF01796"/>
    </source>
</evidence>
<name>A0A7W5ZYN3_9SPHN</name>
<protein>
    <submittedName>
        <fullName evidence="2">Putative OB-fold protein</fullName>
    </submittedName>
</protein>
<dbReference type="Pfam" id="PF01796">
    <property type="entry name" value="OB_ChsH2_C"/>
    <property type="match status" value="1"/>
</dbReference>
<evidence type="ECO:0000313" key="2">
    <source>
        <dbReference type="EMBL" id="MBB3860969.1"/>
    </source>
</evidence>
<dbReference type="SUPFAM" id="SSF50249">
    <property type="entry name" value="Nucleic acid-binding proteins"/>
    <property type="match status" value="1"/>
</dbReference>
<dbReference type="AlphaFoldDB" id="A0A7W5ZYN3"/>
<keyword evidence="3" id="KW-1185">Reference proteome</keyword>
<organism evidence="2 3">
    <name type="scientific">Novosphingobium hassiacum</name>
    <dbReference type="NCBI Taxonomy" id="173676"/>
    <lineage>
        <taxon>Bacteria</taxon>
        <taxon>Pseudomonadati</taxon>
        <taxon>Pseudomonadota</taxon>
        <taxon>Alphaproteobacteria</taxon>
        <taxon>Sphingomonadales</taxon>
        <taxon>Sphingomonadaceae</taxon>
        <taxon>Novosphingobium</taxon>
    </lineage>
</organism>
<evidence type="ECO:0000313" key="3">
    <source>
        <dbReference type="Proteomes" id="UP000562395"/>
    </source>
</evidence>
<gene>
    <name evidence="2" type="ORF">GGQ88_002238</name>
</gene>
<dbReference type="EMBL" id="JACICY010000004">
    <property type="protein sequence ID" value="MBB3860969.1"/>
    <property type="molecule type" value="Genomic_DNA"/>
</dbReference>
<sequence length="71" mass="8101">MARTINHHAWHAAFPPPYLIALVEIAEAPYVRLTTRIINCEPDEVEIGAPVRVVFERQGPAWLPLFELEPK</sequence>
<dbReference type="InterPro" id="IPR012340">
    <property type="entry name" value="NA-bd_OB-fold"/>
</dbReference>
<proteinExistence type="predicted"/>